<name>A0ABW4QJH1_9BACL</name>
<dbReference type="PANTHER" id="PTHR13887:SF41">
    <property type="entry name" value="THIOREDOXIN SUPERFAMILY PROTEIN"/>
    <property type="match status" value="1"/>
</dbReference>
<organism evidence="2 3">
    <name type="scientific">Planococcus chinensis</name>
    <dbReference type="NCBI Taxonomy" id="272917"/>
    <lineage>
        <taxon>Bacteria</taxon>
        <taxon>Bacillati</taxon>
        <taxon>Bacillota</taxon>
        <taxon>Bacilli</taxon>
        <taxon>Bacillales</taxon>
        <taxon>Caryophanaceae</taxon>
        <taxon>Planococcus</taxon>
    </lineage>
</organism>
<dbReference type="InterPro" id="IPR036249">
    <property type="entry name" value="Thioredoxin-like_sf"/>
</dbReference>
<evidence type="ECO:0000313" key="2">
    <source>
        <dbReference type="EMBL" id="MFD1863679.1"/>
    </source>
</evidence>
<dbReference type="RefSeq" id="WP_204893464.1">
    <property type="nucleotide sequence ID" value="NZ_JBHUFW010000010.1"/>
</dbReference>
<evidence type="ECO:0000313" key="3">
    <source>
        <dbReference type="Proteomes" id="UP001597273"/>
    </source>
</evidence>
<keyword evidence="3" id="KW-1185">Reference proteome</keyword>
<dbReference type="SUPFAM" id="SSF52833">
    <property type="entry name" value="Thioredoxin-like"/>
    <property type="match status" value="1"/>
</dbReference>
<accession>A0ABW4QJH1</accession>
<dbReference type="Gene3D" id="3.40.30.10">
    <property type="entry name" value="Glutaredoxin"/>
    <property type="match status" value="1"/>
</dbReference>
<dbReference type="PANTHER" id="PTHR13887">
    <property type="entry name" value="GLUTATHIONE S-TRANSFERASE KAPPA"/>
    <property type="match status" value="1"/>
</dbReference>
<reference evidence="3" key="1">
    <citation type="journal article" date="2019" name="Int. J. Syst. Evol. Microbiol.">
        <title>The Global Catalogue of Microorganisms (GCM) 10K type strain sequencing project: providing services to taxonomists for standard genome sequencing and annotation.</title>
        <authorList>
            <consortium name="The Broad Institute Genomics Platform"/>
            <consortium name="The Broad Institute Genome Sequencing Center for Infectious Disease"/>
            <person name="Wu L."/>
            <person name="Ma J."/>
        </authorList>
    </citation>
    <scope>NUCLEOTIDE SEQUENCE [LARGE SCALE GENOMIC DNA]</scope>
    <source>
        <strain evidence="3">CGMCC 1.15475</strain>
    </source>
</reference>
<proteinExistence type="predicted"/>
<protein>
    <submittedName>
        <fullName evidence="2">DsbA family oxidoreductase</fullName>
    </submittedName>
</protein>
<dbReference type="Pfam" id="PF01323">
    <property type="entry name" value="DSBA"/>
    <property type="match status" value="1"/>
</dbReference>
<evidence type="ECO:0000259" key="1">
    <source>
        <dbReference type="Pfam" id="PF01323"/>
    </source>
</evidence>
<comment type="caution">
    <text evidence="2">The sequence shown here is derived from an EMBL/GenBank/DDBJ whole genome shotgun (WGS) entry which is preliminary data.</text>
</comment>
<dbReference type="CDD" id="cd03024">
    <property type="entry name" value="DsbA_FrnE"/>
    <property type="match status" value="1"/>
</dbReference>
<dbReference type="Proteomes" id="UP001597273">
    <property type="component" value="Unassembled WGS sequence"/>
</dbReference>
<dbReference type="EMBL" id="JBHUFW010000010">
    <property type="protein sequence ID" value="MFD1863679.1"/>
    <property type="molecule type" value="Genomic_DNA"/>
</dbReference>
<dbReference type="InterPro" id="IPR001853">
    <property type="entry name" value="DSBA-like_thioredoxin_dom"/>
</dbReference>
<gene>
    <name evidence="2" type="ORF">ACFSDB_12180</name>
</gene>
<feature type="domain" description="DSBA-like thioredoxin" evidence="1">
    <location>
        <begin position="3"/>
        <end position="204"/>
    </location>
</feature>
<sequence length="235" mass="25915">MKIEVWSDYVCPFCYIGKRTLEQALEKSGFHTQAEITYKAFQLNPETPVDSTVPTYEALAKKFGRSVDEAKEMTKGVADHARSVGLEYNFDGMVEANTFAAHRLVKLAEESGKDAELAEVLLRSYFVEAKNVGNSETLLELAEEAGLPRKEAEEVLNTDKYAAEVAGDIEEARQIGVQGVPFFVINRKYAISGAQPLQAFVDSIVQIAEEEGIRPKLKPMGQSKTSYCTGDSCEA</sequence>